<dbReference type="Proteomes" id="UP000053660">
    <property type="component" value="Unassembled WGS sequence"/>
</dbReference>
<evidence type="ECO:0000256" key="3">
    <source>
        <dbReference type="ARBA" id="ARBA00022722"/>
    </source>
</evidence>
<evidence type="ECO:0000256" key="2">
    <source>
        <dbReference type="ARBA" id="ARBA00022695"/>
    </source>
</evidence>
<proteinExistence type="predicted"/>
<dbReference type="OrthoDB" id="5850908at2759"/>
<keyword evidence="3" id="KW-0540">Nuclease</keyword>
<dbReference type="PANTHER" id="PTHR37984:SF5">
    <property type="entry name" value="PROTEIN NYNRIN-LIKE"/>
    <property type="match status" value="1"/>
</dbReference>
<keyword evidence="2" id="KW-0548">Nucleotidyltransferase</keyword>
<dbReference type="AlphaFoldDB" id="A0A0B1TN31"/>
<name>A0A0B1TN31_OESDE</name>
<dbReference type="EMBL" id="KN549491">
    <property type="protein sequence ID" value="KHJ97227.1"/>
    <property type="molecule type" value="Genomic_DNA"/>
</dbReference>
<evidence type="ECO:0000313" key="9">
    <source>
        <dbReference type="Proteomes" id="UP000053660"/>
    </source>
</evidence>
<evidence type="ECO:0000256" key="6">
    <source>
        <dbReference type="ARBA" id="ARBA00022918"/>
    </source>
</evidence>
<reference evidence="8 9" key="1">
    <citation type="submission" date="2014-03" db="EMBL/GenBank/DDBJ databases">
        <title>Draft genome of the hookworm Oesophagostomum dentatum.</title>
        <authorList>
            <person name="Mitreva M."/>
        </authorList>
    </citation>
    <scope>NUCLEOTIDE SEQUENCE [LARGE SCALE GENOMIC DNA]</scope>
    <source>
        <strain evidence="8 9">OD-Hann</strain>
    </source>
</reference>
<evidence type="ECO:0000256" key="1">
    <source>
        <dbReference type="ARBA" id="ARBA00022679"/>
    </source>
</evidence>
<gene>
    <name evidence="8" type="ORF">OESDEN_02795</name>
</gene>
<dbReference type="PANTHER" id="PTHR37984">
    <property type="entry name" value="PROTEIN CBG26694"/>
    <property type="match status" value="1"/>
</dbReference>
<evidence type="ECO:0000313" key="8">
    <source>
        <dbReference type="EMBL" id="KHJ97227.1"/>
    </source>
</evidence>
<dbReference type="GO" id="GO:0004519">
    <property type="term" value="F:endonuclease activity"/>
    <property type="evidence" value="ECO:0007669"/>
    <property type="project" value="UniProtKB-KW"/>
</dbReference>
<keyword evidence="9" id="KW-1185">Reference proteome</keyword>
<evidence type="ECO:0000259" key="7">
    <source>
        <dbReference type="Pfam" id="PF17917"/>
    </source>
</evidence>
<dbReference type="GO" id="GO:0003964">
    <property type="term" value="F:RNA-directed DNA polymerase activity"/>
    <property type="evidence" value="ECO:0007669"/>
    <property type="project" value="UniProtKB-KW"/>
</dbReference>
<dbReference type="InterPro" id="IPR041373">
    <property type="entry name" value="RT_RNaseH"/>
</dbReference>
<protein>
    <recommendedName>
        <fullName evidence="7">Reverse transcriptase RNase H-like domain-containing protein</fullName>
    </recommendedName>
</protein>
<dbReference type="InterPro" id="IPR043502">
    <property type="entry name" value="DNA/RNA_pol_sf"/>
</dbReference>
<organism evidence="8 9">
    <name type="scientific">Oesophagostomum dentatum</name>
    <name type="common">Nodular worm</name>
    <dbReference type="NCBI Taxonomy" id="61180"/>
    <lineage>
        <taxon>Eukaryota</taxon>
        <taxon>Metazoa</taxon>
        <taxon>Ecdysozoa</taxon>
        <taxon>Nematoda</taxon>
        <taxon>Chromadorea</taxon>
        <taxon>Rhabditida</taxon>
        <taxon>Rhabditina</taxon>
        <taxon>Rhabditomorpha</taxon>
        <taxon>Strongyloidea</taxon>
        <taxon>Strongylidae</taxon>
        <taxon>Oesophagostomum</taxon>
    </lineage>
</organism>
<accession>A0A0B1TN31</accession>
<dbReference type="InterPro" id="IPR050951">
    <property type="entry name" value="Retrovirus_Pol_polyprotein"/>
</dbReference>
<dbReference type="GO" id="GO:0016787">
    <property type="term" value="F:hydrolase activity"/>
    <property type="evidence" value="ECO:0007669"/>
    <property type="project" value="UniProtKB-KW"/>
</dbReference>
<keyword evidence="5" id="KW-0378">Hydrolase</keyword>
<dbReference type="Pfam" id="PF17917">
    <property type="entry name" value="RT_RNaseH"/>
    <property type="match status" value="1"/>
</dbReference>
<sequence length="172" mass="19388">MVNYYVAADASEYGIGAVILHPFADGTEKSISHANRNLTDTEKRYGQIEKEGLALVYAVRKFHRYLFRRHFTLPTDHKPLLTIFGSNRGMPTYSANRLLRWSLILRSYDFKIEYRKTTDFGQADALSRLIAEQTTGSENVVIAQAVQDAEADCRAISSALPVDLRKIAEESA</sequence>
<keyword evidence="6" id="KW-0695">RNA-directed DNA polymerase</keyword>
<keyword evidence="1" id="KW-0808">Transferase</keyword>
<keyword evidence="4" id="KW-0255">Endonuclease</keyword>
<evidence type="ECO:0000256" key="4">
    <source>
        <dbReference type="ARBA" id="ARBA00022759"/>
    </source>
</evidence>
<feature type="domain" description="Reverse transcriptase RNase H-like" evidence="7">
    <location>
        <begin position="4"/>
        <end position="108"/>
    </location>
</feature>
<dbReference type="CDD" id="cd09274">
    <property type="entry name" value="RNase_HI_RT_Ty3"/>
    <property type="match status" value="1"/>
</dbReference>
<evidence type="ECO:0000256" key="5">
    <source>
        <dbReference type="ARBA" id="ARBA00022801"/>
    </source>
</evidence>
<dbReference type="SUPFAM" id="SSF56672">
    <property type="entry name" value="DNA/RNA polymerases"/>
    <property type="match status" value="1"/>
</dbReference>